<dbReference type="SUPFAM" id="SSF51905">
    <property type="entry name" value="FAD/NAD(P)-binding domain"/>
    <property type="match status" value="1"/>
</dbReference>
<dbReference type="PANTHER" id="PTHR13847:SF281">
    <property type="entry name" value="FAD DEPENDENT OXIDOREDUCTASE DOMAIN-CONTAINING PROTEIN"/>
    <property type="match status" value="1"/>
</dbReference>
<proteinExistence type="predicted"/>
<feature type="domain" description="FAD dependent oxidoreductase" evidence="2">
    <location>
        <begin position="31"/>
        <end position="380"/>
    </location>
</feature>
<keyword evidence="1" id="KW-0560">Oxidoreductase</keyword>
<dbReference type="PANTHER" id="PTHR13847">
    <property type="entry name" value="SARCOSINE DEHYDROGENASE-RELATED"/>
    <property type="match status" value="1"/>
</dbReference>
<dbReference type="Pfam" id="PF01266">
    <property type="entry name" value="DAO"/>
    <property type="match status" value="1"/>
</dbReference>
<protein>
    <submittedName>
        <fullName evidence="3">FAD-binding oxidoreductase</fullName>
    </submittedName>
</protein>
<gene>
    <name evidence="3" type="ORF">NX774_00280</name>
</gene>
<reference evidence="3 4" key="1">
    <citation type="submission" date="2022-08" db="EMBL/GenBank/DDBJ databases">
        <title>Reclassification of Massilia species as members of the genera Telluria, Duganella, Pseudoduganella, Mokoshia gen. nov. and Zemynaea gen. nov. using orthogonal and non-orthogonal genome-based approaches.</title>
        <authorList>
            <person name="Bowman J.P."/>
        </authorList>
    </citation>
    <scope>NUCLEOTIDE SEQUENCE [LARGE SCALE GENOMIC DNA]</scope>
    <source>
        <strain evidence="3 4">JCM 31605</strain>
    </source>
</reference>
<evidence type="ECO:0000256" key="1">
    <source>
        <dbReference type="ARBA" id="ARBA00023002"/>
    </source>
</evidence>
<dbReference type="InterPro" id="IPR036188">
    <property type="entry name" value="FAD/NAD-bd_sf"/>
</dbReference>
<sequence>MPSALAPLDYYRATCSPDSYPTLDGARECAVCIIGAGFAGLGTAFALHERGVTDVVVLEAQHVGFGASGRNGGFVFGGFSLDERALLAQAGPDHARALYGLTVAAVDTIRERIARHGIACEAREAGVLLANWFDDDRVLDERHRFMAEHMGAQWQRISRAELSEMLLTTRYHGALLEPAAFHFHPLKYVQGLARVLSGHGVAIHEHSRAARVERAGDGWRIATARGQVRAREVVMCCGGYLGRLQRKLASCALPIATYVMTTEPLGERLGEAIRTHAAVYDTRFAFDYYRALPDTRLLWGGRIAVRDRDPAAVSRLLYCDMLKVYPQLAGVRVEHAWSGMMSYARHKMPQLGRLPDGMWYAMGFGGHGVGPTTLAGELLACAILGDPEGMRRFEQWGLPSTGGPAGKLAAQLVYWYHELRDLMRS</sequence>
<organism evidence="3 4">
    <name type="scientific">Massilia agilis</name>
    <dbReference type="NCBI Taxonomy" id="1811226"/>
    <lineage>
        <taxon>Bacteria</taxon>
        <taxon>Pseudomonadati</taxon>
        <taxon>Pseudomonadota</taxon>
        <taxon>Betaproteobacteria</taxon>
        <taxon>Burkholderiales</taxon>
        <taxon>Oxalobacteraceae</taxon>
        <taxon>Telluria group</taxon>
        <taxon>Massilia</taxon>
    </lineage>
</organism>
<accession>A0ABT2D4X4</accession>
<evidence type="ECO:0000313" key="3">
    <source>
        <dbReference type="EMBL" id="MCS0806362.1"/>
    </source>
</evidence>
<dbReference type="Gene3D" id="3.50.50.60">
    <property type="entry name" value="FAD/NAD(P)-binding domain"/>
    <property type="match status" value="1"/>
</dbReference>
<evidence type="ECO:0000259" key="2">
    <source>
        <dbReference type="Pfam" id="PF01266"/>
    </source>
</evidence>
<comment type="caution">
    <text evidence="3">The sequence shown here is derived from an EMBL/GenBank/DDBJ whole genome shotgun (WGS) entry which is preliminary data.</text>
</comment>
<dbReference type="EMBL" id="JANUHB010000001">
    <property type="protein sequence ID" value="MCS0806362.1"/>
    <property type="molecule type" value="Genomic_DNA"/>
</dbReference>
<evidence type="ECO:0000313" key="4">
    <source>
        <dbReference type="Proteomes" id="UP001206126"/>
    </source>
</evidence>
<dbReference type="Proteomes" id="UP001206126">
    <property type="component" value="Unassembled WGS sequence"/>
</dbReference>
<keyword evidence="4" id="KW-1185">Reference proteome</keyword>
<dbReference type="Gene3D" id="3.30.9.10">
    <property type="entry name" value="D-Amino Acid Oxidase, subunit A, domain 2"/>
    <property type="match status" value="1"/>
</dbReference>
<dbReference type="InterPro" id="IPR006076">
    <property type="entry name" value="FAD-dep_OxRdtase"/>
</dbReference>
<dbReference type="RefSeq" id="WP_258820155.1">
    <property type="nucleotide sequence ID" value="NZ_JANUHB010000001.1"/>
</dbReference>
<name>A0ABT2D4X4_9BURK</name>